<keyword evidence="2" id="KW-1185">Reference proteome</keyword>
<comment type="caution">
    <text evidence="1">The sequence shown here is derived from an EMBL/GenBank/DDBJ whole genome shotgun (WGS) entry which is preliminary data.</text>
</comment>
<dbReference type="AlphaFoldDB" id="A0AAN6XE89"/>
<organism evidence="1 2">
    <name type="scientific">Triangularia verruculosa</name>
    <dbReference type="NCBI Taxonomy" id="2587418"/>
    <lineage>
        <taxon>Eukaryota</taxon>
        <taxon>Fungi</taxon>
        <taxon>Dikarya</taxon>
        <taxon>Ascomycota</taxon>
        <taxon>Pezizomycotina</taxon>
        <taxon>Sordariomycetes</taxon>
        <taxon>Sordariomycetidae</taxon>
        <taxon>Sordariales</taxon>
        <taxon>Podosporaceae</taxon>
        <taxon>Triangularia</taxon>
    </lineage>
</organism>
<proteinExistence type="predicted"/>
<evidence type="ECO:0000313" key="2">
    <source>
        <dbReference type="Proteomes" id="UP001303160"/>
    </source>
</evidence>
<protein>
    <recommendedName>
        <fullName evidence="3">Apple domain-containing protein</fullName>
    </recommendedName>
</protein>
<gene>
    <name evidence="1" type="ORF">QBC40DRAFT_314087</name>
</gene>
<sequence>SHSLSATPSSTIEPPSAQTTIFITQTVTPTSTSGVGPSATPTGLGCPRSHGTQYTSNNNKRFIALCGVDYSDDKGEANGISNAKVKTFRDCLELCSKKKDCTGAGWGFMEGDKAGEHTCWMKNRLNGSHTAVPEWGFGVLLAE</sequence>
<dbReference type="Gene3D" id="3.50.4.10">
    <property type="entry name" value="Hepatocyte Growth Factor"/>
    <property type="match status" value="1"/>
</dbReference>
<name>A0AAN6XE89_9PEZI</name>
<reference evidence="1" key="1">
    <citation type="journal article" date="2023" name="Mol. Phylogenet. Evol.">
        <title>Genome-scale phylogeny and comparative genomics of the fungal order Sordariales.</title>
        <authorList>
            <person name="Hensen N."/>
            <person name="Bonometti L."/>
            <person name="Westerberg I."/>
            <person name="Brannstrom I.O."/>
            <person name="Guillou S."/>
            <person name="Cros-Aarteil S."/>
            <person name="Calhoun S."/>
            <person name="Haridas S."/>
            <person name="Kuo A."/>
            <person name="Mondo S."/>
            <person name="Pangilinan J."/>
            <person name="Riley R."/>
            <person name="LaButti K."/>
            <person name="Andreopoulos B."/>
            <person name="Lipzen A."/>
            <person name="Chen C."/>
            <person name="Yan M."/>
            <person name="Daum C."/>
            <person name="Ng V."/>
            <person name="Clum A."/>
            <person name="Steindorff A."/>
            <person name="Ohm R.A."/>
            <person name="Martin F."/>
            <person name="Silar P."/>
            <person name="Natvig D.O."/>
            <person name="Lalanne C."/>
            <person name="Gautier V."/>
            <person name="Ament-Velasquez S.L."/>
            <person name="Kruys A."/>
            <person name="Hutchinson M.I."/>
            <person name="Powell A.J."/>
            <person name="Barry K."/>
            <person name="Miller A.N."/>
            <person name="Grigoriev I.V."/>
            <person name="Debuchy R."/>
            <person name="Gladieux P."/>
            <person name="Hiltunen Thoren M."/>
            <person name="Johannesson H."/>
        </authorList>
    </citation>
    <scope>NUCLEOTIDE SEQUENCE</scope>
    <source>
        <strain evidence="1">CBS 315.58</strain>
    </source>
</reference>
<reference evidence="1" key="2">
    <citation type="submission" date="2023-05" db="EMBL/GenBank/DDBJ databases">
        <authorList>
            <consortium name="Lawrence Berkeley National Laboratory"/>
            <person name="Steindorff A."/>
            <person name="Hensen N."/>
            <person name="Bonometti L."/>
            <person name="Westerberg I."/>
            <person name="Brannstrom I.O."/>
            <person name="Guillou S."/>
            <person name="Cros-Aarteil S."/>
            <person name="Calhoun S."/>
            <person name="Haridas S."/>
            <person name="Kuo A."/>
            <person name="Mondo S."/>
            <person name="Pangilinan J."/>
            <person name="Riley R."/>
            <person name="Labutti K."/>
            <person name="Andreopoulos B."/>
            <person name="Lipzen A."/>
            <person name="Chen C."/>
            <person name="Yanf M."/>
            <person name="Daum C."/>
            <person name="Ng V."/>
            <person name="Clum A."/>
            <person name="Ohm R."/>
            <person name="Martin F."/>
            <person name="Silar P."/>
            <person name="Natvig D."/>
            <person name="Lalanne C."/>
            <person name="Gautier V."/>
            <person name="Ament-Velasquez S.L."/>
            <person name="Kruys A."/>
            <person name="Hutchinson M.I."/>
            <person name="Powell A.J."/>
            <person name="Barry K."/>
            <person name="Miller A.N."/>
            <person name="Grigoriev I.V."/>
            <person name="Debuchy R."/>
            <person name="Gladieux P."/>
            <person name="Thoren M.H."/>
            <person name="Johannesson H."/>
        </authorList>
    </citation>
    <scope>NUCLEOTIDE SEQUENCE</scope>
    <source>
        <strain evidence="1">CBS 315.58</strain>
    </source>
</reference>
<evidence type="ECO:0008006" key="3">
    <source>
        <dbReference type="Google" id="ProtNLM"/>
    </source>
</evidence>
<evidence type="ECO:0000313" key="1">
    <source>
        <dbReference type="EMBL" id="KAK4196197.1"/>
    </source>
</evidence>
<dbReference type="EMBL" id="MU863991">
    <property type="protein sequence ID" value="KAK4196197.1"/>
    <property type="molecule type" value="Genomic_DNA"/>
</dbReference>
<feature type="non-terminal residue" evidence="1">
    <location>
        <position position="1"/>
    </location>
</feature>
<accession>A0AAN6XE89</accession>
<dbReference type="Proteomes" id="UP001303160">
    <property type="component" value="Unassembled WGS sequence"/>
</dbReference>